<comment type="caution">
    <text evidence="2">The sequence shown here is derived from an EMBL/GenBank/DDBJ whole genome shotgun (WGS) entry which is preliminary data.</text>
</comment>
<name>A0A7U9P6N7_GEOTM</name>
<reference evidence="2 3" key="1">
    <citation type="journal article" date="2014" name="Genome Announc.">
        <title>Draft Genome Sequence of Geobacillus thermopakistaniensis Strain MAS1.</title>
        <authorList>
            <person name="Siddiqui M.A."/>
            <person name="Rashid N."/>
            <person name="Ayyampalayam S."/>
            <person name="Whitman W.B."/>
        </authorList>
    </citation>
    <scope>NUCLEOTIDE SEQUENCE [LARGE SCALE GENOMIC DNA]</scope>
    <source>
        <strain evidence="2 3">MAS1</strain>
    </source>
</reference>
<feature type="compositionally biased region" description="Basic and acidic residues" evidence="1">
    <location>
        <begin position="334"/>
        <end position="346"/>
    </location>
</feature>
<evidence type="ECO:0000313" key="2">
    <source>
        <dbReference type="EMBL" id="ESU72565.1"/>
    </source>
</evidence>
<feature type="region of interest" description="Disordered" evidence="1">
    <location>
        <begin position="334"/>
        <end position="376"/>
    </location>
</feature>
<keyword evidence="3" id="KW-1185">Reference proteome</keyword>
<dbReference type="AlphaFoldDB" id="A0A7U9P6N7"/>
<dbReference type="EMBL" id="AYSF01000040">
    <property type="protein sequence ID" value="ESU72565.1"/>
    <property type="molecule type" value="Genomic_DNA"/>
</dbReference>
<accession>A0A7U9P6N7</accession>
<sequence length="413" mass="44037">MKMAERLRRIVALSVVTVLAAVVGWLLGGAGRAAAEGQEPSGFVIHADKVVGTIDLGGIILKAPVVLTGDMPIAFIQAKIYGMTLTKQQTMAGHTVSFTFHTDQVARTKWMKMRVKKMEIGGLCMDGVPLVEQCLKDVTVVATELTADELVIPQLSAAAAFGTASVDEGSSMKSNGGQPPETSTETDQPAAPSSGEKPTAPSEPSASPDEPSSAAPSGPTNGSSNGAGDGNDPPSVKPAPEKEETPSIPTAPAEQPSTITLPSLDPAGGLIEEVKEEQKKTSELIDQISDVVQSGVSGKTLDGIEQMIRNQTEQLTEQLAQIDAIWQQTNEQLKDMQQELKEHKPPDGTGSGQRLPTQELPAPLSDAGEEKGMIEQVSERIQQYKAQLEQLEEVKQQLEQQKNELKRWLRALP</sequence>
<protein>
    <submittedName>
        <fullName evidence="2">Uncharacterized protein</fullName>
    </submittedName>
</protein>
<gene>
    <name evidence="2" type="ORF">T260_07360</name>
</gene>
<dbReference type="Proteomes" id="UP000018339">
    <property type="component" value="Unassembled WGS sequence"/>
</dbReference>
<feature type="compositionally biased region" description="Polar residues" evidence="1">
    <location>
        <begin position="171"/>
        <end position="187"/>
    </location>
</feature>
<feature type="region of interest" description="Disordered" evidence="1">
    <location>
        <begin position="164"/>
        <end position="269"/>
    </location>
</feature>
<proteinExistence type="predicted"/>
<feature type="compositionally biased region" description="Low complexity" evidence="1">
    <location>
        <begin position="198"/>
        <end position="232"/>
    </location>
</feature>
<evidence type="ECO:0000313" key="3">
    <source>
        <dbReference type="Proteomes" id="UP000018339"/>
    </source>
</evidence>
<organism evidence="2 3">
    <name type="scientific">Geobacillus thermopakistaniensis (strain MAS1)</name>
    <dbReference type="NCBI Taxonomy" id="1408282"/>
    <lineage>
        <taxon>Bacteria</taxon>
        <taxon>Bacillati</taxon>
        <taxon>Bacillota</taxon>
        <taxon>Bacilli</taxon>
        <taxon>Bacillales</taxon>
        <taxon>Anoxybacillaceae</taxon>
        <taxon>Geobacillus</taxon>
    </lineage>
</organism>
<evidence type="ECO:0000256" key="1">
    <source>
        <dbReference type="SAM" id="MobiDB-lite"/>
    </source>
</evidence>